<accession>A0A8T1MVH9</accession>
<dbReference type="OrthoDB" id="10059120at2759"/>
<keyword evidence="3" id="KW-1185">Reference proteome</keyword>
<sequence>MTMKPAQAVEVLHSGTPAAMQFSVEEVEPLVRKSIETVLSQQSYVHDQTQQWARTIIEGCLDKLVKLSKPYKYIVNCTLAQKNGGGLYNASSCYWDNTKDDTCTVKWENRTIACIVTVFGVGF</sequence>
<dbReference type="AlphaFoldDB" id="A0A8T1MVH9"/>
<organism evidence="2 3">
    <name type="scientific">Clonorchis sinensis</name>
    <name type="common">Chinese liver fluke</name>
    <dbReference type="NCBI Taxonomy" id="79923"/>
    <lineage>
        <taxon>Eukaryota</taxon>
        <taxon>Metazoa</taxon>
        <taxon>Spiralia</taxon>
        <taxon>Lophotrochozoa</taxon>
        <taxon>Platyhelminthes</taxon>
        <taxon>Trematoda</taxon>
        <taxon>Digenea</taxon>
        <taxon>Opisthorchiida</taxon>
        <taxon>Opisthorchiata</taxon>
        <taxon>Opisthorchiidae</taxon>
        <taxon>Clonorchis</taxon>
    </lineage>
</organism>
<evidence type="ECO:0000256" key="1">
    <source>
        <dbReference type="ARBA" id="ARBA00005361"/>
    </source>
</evidence>
<dbReference type="GO" id="GO:0045505">
    <property type="term" value="F:dynein intermediate chain binding"/>
    <property type="evidence" value="ECO:0007669"/>
    <property type="project" value="TreeGrafter"/>
</dbReference>
<dbReference type="PANTHER" id="PTHR21255:SF4">
    <property type="entry name" value="DYNEIN LIGHT CHAIN TCTEX-TYPE"/>
    <property type="match status" value="1"/>
</dbReference>
<gene>
    <name evidence="2" type="ORF">CSKR_202502</name>
</gene>
<dbReference type="PANTHER" id="PTHR21255">
    <property type="entry name" value="T-COMPLEX-ASSOCIATED-TESTIS-EXPRESSED 1/ DYNEIN LIGHT CHAIN"/>
    <property type="match status" value="1"/>
</dbReference>
<reference evidence="2 3" key="1">
    <citation type="journal article" date="2018" name="Biotechnol. Adv.">
        <title>Improved genomic resources and new bioinformatic workflow for the carcinogenic parasite Clonorchis sinensis: Biotechnological implications.</title>
        <authorList>
            <person name="Wang D."/>
            <person name="Korhonen P.K."/>
            <person name="Gasser R.B."/>
            <person name="Young N.D."/>
        </authorList>
    </citation>
    <scope>NUCLEOTIDE SEQUENCE [LARGE SCALE GENOMIC DNA]</scope>
    <source>
        <strain evidence="2">Cs-k2</strain>
    </source>
</reference>
<dbReference type="GO" id="GO:0005868">
    <property type="term" value="C:cytoplasmic dynein complex"/>
    <property type="evidence" value="ECO:0007669"/>
    <property type="project" value="TreeGrafter"/>
</dbReference>
<evidence type="ECO:0000313" key="2">
    <source>
        <dbReference type="EMBL" id="KAG5453404.1"/>
    </source>
</evidence>
<dbReference type="Proteomes" id="UP000286415">
    <property type="component" value="Unassembled WGS sequence"/>
</dbReference>
<dbReference type="InterPro" id="IPR038586">
    <property type="entry name" value="Tctex-1-like_sf"/>
</dbReference>
<evidence type="ECO:0000313" key="3">
    <source>
        <dbReference type="Proteomes" id="UP000286415"/>
    </source>
</evidence>
<proteinExistence type="inferred from homology"/>
<name>A0A8T1MVH9_CLOSI</name>
<dbReference type="Gene3D" id="3.30.1140.40">
    <property type="entry name" value="Tctex-1"/>
    <property type="match status" value="1"/>
</dbReference>
<comment type="similarity">
    <text evidence="1">Belongs to the dynein light chain Tctex-type family.</text>
</comment>
<dbReference type="InterPro" id="IPR005334">
    <property type="entry name" value="Tctex-1-like"/>
</dbReference>
<reference evidence="2 3" key="2">
    <citation type="journal article" date="2021" name="Genomics">
        <title>High-quality reference genome for Clonorchis sinensis.</title>
        <authorList>
            <person name="Young N.D."/>
            <person name="Stroehlein A.J."/>
            <person name="Kinkar L."/>
            <person name="Wang T."/>
            <person name="Sohn W.M."/>
            <person name="Chang B.C.H."/>
            <person name="Kaur P."/>
            <person name="Weisz D."/>
            <person name="Dudchenko O."/>
            <person name="Aiden E.L."/>
            <person name="Korhonen P.K."/>
            <person name="Gasser R.B."/>
        </authorList>
    </citation>
    <scope>NUCLEOTIDE SEQUENCE [LARGE SCALE GENOMIC DNA]</scope>
    <source>
        <strain evidence="2">Cs-k2</strain>
    </source>
</reference>
<dbReference type="GO" id="GO:0007018">
    <property type="term" value="P:microtubule-based movement"/>
    <property type="evidence" value="ECO:0007669"/>
    <property type="project" value="TreeGrafter"/>
</dbReference>
<dbReference type="EMBL" id="NIRI02000013">
    <property type="protein sequence ID" value="KAG5453404.1"/>
    <property type="molecule type" value="Genomic_DNA"/>
</dbReference>
<comment type="caution">
    <text evidence="2">The sequence shown here is derived from an EMBL/GenBank/DDBJ whole genome shotgun (WGS) entry which is preliminary data.</text>
</comment>
<dbReference type="GO" id="GO:0005737">
    <property type="term" value="C:cytoplasm"/>
    <property type="evidence" value="ECO:0007669"/>
    <property type="project" value="TreeGrafter"/>
</dbReference>
<dbReference type="Pfam" id="PF03645">
    <property type="entry name" value="Tctex-1"/>
    <property type="match status" value="1"/>
</dbReference>
<protein>
    <submittedName>
        <fullName evidence="2">Dynein light chain Tctex-type</fullName>
    </submittedName>
</protein>
<dbReference type="CDD" id="cd21455">
    <property type="entry name" value="DLC-like_DYNLT1_DYNLT3"/>
    <property type="match status" value="1"/>
</dbReference>